<dbReference type="PANTHER" id="PTHR34207:SF17">
    <property type="entry name" value="PROTEIN BIC2"/>
    <property type="match status" value="1"/>
</dbReference>
<comment type="caution">
    <text evidence="2">The sequence shown here is derived from an EMBL/GenBank/DDBJ whole genome shotgun (WGS) entry which is preliminary data.</text>
</comment>
<keyword evidence="3" id="KW-1185">Reference proteome</keyword>
<proteinExistence type="predicted"/>
<dbReference type="CDD" id="cd22645">
    <property type="entry name" value="BIC1_CID"/>
    <property type="match status" value="1"/>
</dbReference>
<organism evidence="2 3">
    <name type="scientific">Dovyalis caffra</name>
    <dbReference type="NCBI Taxonomy" id="77055"/>
    <lineage>
        <taxon>Eukaryota</taxon>
        <taxon>Viridiplantae</taxon>
        <taxon>Streptophyta</taxon>
        <taxon>Embryophyta</taxon>
        <taxon>Tracheophyta</taxon>
        <taxon>Spermatophyta</taxon>
        <taxon>Magnoliopsida</taxon>
        <taxon>eudicotyledons</taxon>
        <taxon>Gunneridae</taxon>
        <taxon>Pentapetalae</taxon>
        <taxon>rosids</taxon>
        <taxon>fabids</taxon>
        <taxon>Malpighiales</taxon>
        <taxon>Salicaceae</taxon>
        <taxon>Flacourtieae</taxon>
        <taxon>Dovyalis</taxon>
    </lineage>
</organism>
<evidence type="ECO:0000313" key="2">
    <source>
        <dbReference type="EMBL" id="CAK7329113.1"/>
    </source>
</evidence>
<protein>
    <recommendedName>
        <fullName evidence="4">Protein BIC1</fullName>
    </recommendedName>
</protein>
<sequence>MEDKHFSSMKQQPTSRSLAFSSQPKSPSRPENSEIMNKAQTCSSSMSEQHQRLPPCPRLENVSSEVKEQAEALKLLHRESSSSTGRERLKRHREEVSGKVMIPEIWGQEKLLTDWIDYSPFDNLLAPNGITSAREALIAEGRRACSSAASHQRLRVEIK</sequence>
<name>A0AAV1R5A4_9ROSI</name>
<feature type="region of interest" description="Disordered" evidence="1">
    <location>
        <begin position="1"/>
        <end position="64"/>
    </location>
</feature>
<feature type="compositionally biased region" description="Polar residues" evidence="1">
    <location>
        <begin position="8"/>
        <end position="48"/>
    </location>
</feature>
<dbReference type="PANTHER" id="PTHR34207">
    <property type="entry name" value="PROTEIN BIC1"/>
    <property type="match status" value="1"/>
</dbReference>
<reference evidence="2 3" key="1">
    <citation type="submission" date="2024-01" db="EMBL/GenBank/DDBJ databases">
        <authorList>
            <person name="Waweru B."/>
        </authorList>
    </citation>
    <scope>NUCLEOTIDE SEQUENCE [LARGE SCALE GENOMIC DNA]</scope>
</reference>
<dbReference type="GO" id="GO:0009785">
    <property type="term" value="P:blue light signaling pathway"/>
    <property type="evidence" value="ECO:0007669"/>
    <property type="project" value="InterPro"/>
</dbReference>
<evidence type="ECO:0000256" key="1">
    <source>
        <dbReference type="SAM" id="MobiDB-lite"/>
    </source>
</evidence>
<dbReference type="Proteomes" id="UP001314170">
    <property type="component" value="Unassembled WGS sequence"/>
</dbReference>
<dbReference type="InterPro" id="IPR040374">
    <property type="entry name" value="BIC"/>
</dbReference>
<evidence type="ECO:0000313" key="3">
    <source>
        <dbReference type="Proteomes" id="UP001314170"/>
    </source>
</evidence>
<accession>A0AAV1R5A4</accession>
<gene>
    <name evidence="2" type="ORF">DCAF_LOCUS6861</name>
</gene>
<evidence type="ECO:0008006" key="4">
    <source>
        <dbReference type="Google" id="ProtNLM"/>
    </source>
</evidence>
<dbReference type="EMBL" id="CAWUPB010000913">
    <property type="protein sequence ID" value="CAK7329113.1"/>
    <property type="molecule type" value="Genomic_DNA"/>
</dbReference>
<dbReference type="AlphaFoldDB" id="A0AAV1R5A4"/>